<dbReference type="EMBL" id="JACOZA010000002">
    <property type="protein sequence ID" value="MBI2096540.1"/>
    <property type="molecule type" value="Genomic_DNA"/>
</dbReference>
<dbReference type="Gene3D" id="3.20.20.70">
    <property type="entry name" value="Aldolase class I"/>
    <property type="match status" value="1"/>
</dbReference>
<dbReference type="PANTHER" id="PTHR42966">
    <property type="entry name" value="N-ACETYLNEURAMINATE SYNTHASE"/>
    <property type="match status" value="1"/>
</dbReference>
<sequence length="329" mass="37201">MKSYIQIGKRRIGEEYPPFVIAEIGINHEGSMKKAKQMVDDATKAGAEIVKFQSHVIEDEMIPAAKKVIPGNATVSIYEIMERCAFSESQEKEIKRYVEKEGMLFLSTPFSRAAADRLHKMNVQAYKIGSGECNNYPLIEHIAKFGKPVILSTGMNDIPAVRKAVAIFRKRKTPYALLHCTSMYPTPYDKVRLGAIAELKRTFPDAVIGLSDHSLGNYTCFAAVALGGGAILEKHFTSDKKWPGPDVPISINPRELRELIEGSRAIQMALGGHKKILKEEKPTIDFDYRKQIFSILHVQVRYTPAFHRFLLVSDRVRKKRDFRCLEFDP</sequence>
<dbReference type="InterPro" id="IPR013785">
    <property type="entry name" value="Aldolase_TIM"/>
</dbReference>
<dbReference type="GO" id="GO:0047444">
    <property type="term" value="F:N-acylneuraminate-9-phosphate synthase activity"/>
    <property type="evidence" value="ECO:0007669"/>
    <property type="project" value="TreeGrafter"/>
</dbReference>
<dbReference type="SUPFAM" id="SSF51569">
    <property type="entry name" value="Aldolase"/>
    <property type="match status" value="1"/>
</dbReference>
<dbReference type="InterPro" id="IPR013132">
    <property type="entry name" value="PseI/NeuA/B-like_N"/>
</dbReference>
<dbReference type="InterPro" id="IPR051690">
    <property type="entry name" value="PseI-like"/>
</dbReference>
<name>A0A931SAS1_9BACT</name>
<organism evidence="2 3">
    <name type="scientific">Candidatus Sungiibacteriota bacterium</name>
    <dbReference type="NCBI Taxonomy" id="2750080"/>
    <lineage>
        <taxon>Bacteria</taxon>
        <taxon>Candidatus Sungiibacteriota</taxon>
    </lineage>
</organism>
<dbReference type="Proteomes" id="UP000724148">
    <property type="component" value="Unassembled WGS sequence"/>
</dbReference>
<dbReference type="PANTHER" id="PTHR42966:SF1">
    <property type="entry name" value="SIALIC ACID SYNTHASE"/>
    <property type="match status" value="1"/>
</dbReference>
<evidence type="ECO:0000313" key="3">
    <source>
        <dbReference type="Proteomes" id="UP000724148"/>
    </source>
</evidence>
<dbReference type="GO" id="GO:0016051">
    <property type="term" value="P:carbohydrate biosynthetic process"/>
    <property type="evidence" value="ECO:0007669"/>
    <property type="project" value="InterPro"/>
</dbReference>
<protein>
    <submittedName>
        <fullName evidence="2">N-acetylneuraminate synthase family protein</fullName>
    </submittedName>
</protein>
<dbReference type="AlphaFoldDB" id="A0A931SAS1"/>
<feature type="domain" description="PseI/NeuA/B-like" evidence="1">
    <location>
        <begin position="38"/>
        <end position="275"/>
    </location>
</feature>
<proteinExistence type="predicted"/>
<accession>A0A931SAS1</accession>
<dbReference type="Pfam" id="PF03102">
    <property type="entry name" value="NeuB"/>
    <property type="match status" value="1"/>
</dbReference>
<comment type="caution">
    <text evidence="2">The sequence shown here is derived from an EMBL/GenBank/DDBJ whole genome shotgun (WGS) entry which is preliminary data.</text>
</comment>
<evidence type="ECO:0000313" key="2">
    <source>
        <dbReference type="EMBL" id="MBI2096540.1"/>
    </source>
</evidence>
<evidence type="ECO:0000259" key="1">
    <source>
        <dbReference type="Pfam" id="PF03102"/>
    </source>
</evidence>
<reference evidence="2" key="1">
    <citation type="submission" date="2020-07" db="EMBL/GenBank/DDBJ databases">
        <title>Huge and variable diversity of episymbiotic CPR bacteria and DPANN archaea in groundwater ecosystems.</title>
        <authorList>
            <person name="He C.Y."/>
            <person name="Keren R."/>
            <person name="Whittaker M."/>
            <person name="Farag I.F."/>
            <person name="Doudna J."/>
            <person name="Cate J.H.D."/>
            <person name="Banfield J.F."/>
        </authorList>
    </citation>
    <scope>NUCLEOTIDE SEQUENCE</scope>
    <source>
        <strain evidence="2">NC_groundwater_193_Ag_S-0.1um_51_7</strain>
    </source>
</reference>
<gene>
    <name evidence="2" type="ORF">HYT40_00030</name>
</gene>